<evidence type="ECO:0000313" key="5">
    <source>
        <dbReference type="EMBL" id="KAE8691019.1"/>
    </source>
</evidence>
<reference evidence="5" key="1">
    <citation type="submission" date="2019-09" db="EMBL/GenBank/DDBJ databases">
        <title>Draft genome information of white flower Hibiscus syriacus.</title>
        <authorList>
            <person name="Kim Y.-M."/>
        </authorList>
    </citation>
    <scope>NUCLEOTIDE SEQUENCE [LARGE SCALE GENOMIC DNA]</scope>
    <source>
        <strain evidence="5">YM2019G1</strain>
    </source>
</reference>
<evidence type="ECO:0000256" key="3">
    <source>
        <dbReference type="ARBA" id="ARBA00023445"/>
    </source>
</evidence>
<evidence type="ECO:0000313" key="6">
    <source>
        <dbReference type="Proteomes" id="UP000436088"/>
    </source>
</evidence>
<dbReference type="SUPFAM" id="SSF51735">
    <property type="entry name" value="NAD(P)-binding Rossmann-fold domains"/>
    <property type="match status" value="1"/>
</dbReference>
<dbReference type="PANTHER" id="PTHR10366:SF852">
    <property type="entry name" value="CINNAMOYL-COA REDUCTASE CAD2"/>
    <property type="match status" value="1"/>
</dbReference>
<dbReference type="OrthoDB" id="2735536at2759"/>
<evidence type="ECO:0000256" key="1">
    <source>
        <dbReference type="ARBA" id="ARBA00022857"/>
    </source>
</evidence>
<organism evidence="5 6">
    <name type="scientific">Hibiscus syriacus</name>
    <name type="common">Rose of Sharon</name>
    <dbReference type="NCBI Taxonomy" id="106335"/>
    <lineage>
        <taxon>Eukaryota</taxon>
        <taxon>Viridiplantae</taxon>
        <taxon>Streptophyta</taxon>
        <taxon>Embryophyta</taxon>
        <taxon>Tracheophyta</taxon>
        <taxon>Spermatophyta</taxon>
        <taxon>Magnoliopsida</taxon>
        <taxon>eudicotyledons</taxon>
        <taxon>Gunneridae</taxon>
        <taxon>Pentapetalae</taxon>
        <taxon>rosids</taxon>
        <taxon>malvids</taxon>
        <taxon>Malvales</taxon>
        <taxon>Malvaceae</taxon>
        <taxon>Malvoideae</taxon>
        <taxon>Hibiscus</taxon>
    </lineage>
</organism>
<dbReference type="InterPro" id="IPR001509">
    <property type="entry name" value="Epimerase_deHydtase"/>
</dbReference>
<dbReference type="Gene3D" id="3.40.50.720">
    <property type="entry name" value="NAD(P)-binding Rossmann-like Domain"/>
    <property type="match status" value="1"/>
</dbReference>
<comment type="similarity">
    <text evidence="3">Belongs to the NAD(P)-dependent epimerase/dehydratase family. Dihydroflavonol-4-reductase subfamily.</text>
</comment>
<dbReference type="Proteomes" id="UP000436088">
    <property type="component" value="Unassembled WGS sequence"/>
</dbReference>
<accession>A0A6A2ZI46</accession>
<sequence length="332" mass="36658">MSSGVGKTVCVTGASGYVASWLVKLLLLRGYTVRASVRDPNDPRKTQHLLSLDGAENRLKLFKANLLEEGSFDSVVDGCDGVFHTASPFYHDVVDPQAELIDPAVNGTLNVLNSCAKTPSVKRLVLTSSIAAVAYNRKPRTPDVVVDENWFTDADYCKGLKQWYVVSKTMAEESAWKFSKEKNVDMVTINPAMVVGPLLQPTLNTSAAAILSLIKGAQTFPNARLGWINVKDVANAHIQAFEIPSATGRYCLVERVAHYSEIVKILHELYPSLQLPEKCANDKPYVPTYRVSKEKAKTLGVEFIPLDVSLKETVESLKEKGFVEFYRSSCRL</sequence>
<name>A0A6A2ZI46_HIBSY</name>
<evidence type="ECO:0000259" key="4">
    <source>
        <dbReference type="Pfam" id="PF01370"/>
    </source>
</evidence>
<feature type="domain" description="NAD-dependent epimerase/dehydratase" evidence="4">
    <location>
        <begin position="9"/>
        <end position="245"/>
    </location>
</feature>
<dbReference type="InterPro" id="IPR050425">
    <property type="entry name" value="NAD(P)_dehydrat-like"/>
</dbReference>
<gene>
    <name evidence="5" type="ORF">F3Y22_tig00110893pilonHSYRG00931</name>
</gene>
<keyword evidence="1" id="KW-0521">NADP</keyword>
<dbReference type="CDD" id="cd08958">
    <property type="entry name" value="FR_SDR_e"/>
    <property type="match status" value="1"/>
</dbReference>
<proteinExistence type="inferred from homology"/>
<dbReference type="FunFam" id="3.40.50.720:FF:000085">
    <property type="entry name" value="Dihydroflavonol reductase"/>
    <property type="match status" value="1"/>
</dbReference>
<comment type="caution">
    <text evidence="5">The sequence shown here is derived from an EMBL/GenBank/DDBJ whole genome shotgun (WGS) entry which is preliminary data.</text>
</comment>
<keyword evidence="2" id="KW-0560">Oxidoreductase</keyword>
<evidence type="ECO:0000256" key="2">
    <source>
        <dbReference type="ARBA" id="ARBA00023002"/>
    </source>
</evidence>
<keyword evidence="6" id="KW-1185">Reference proteome</keyword>
<protein>
    <submittedName>
        <fullName evidence="5">Cinnamyl alcohol dehydrogenase</fullName>
    </submittedName>
</protein>
<dbReference type="AlphaFoldDB" id="A0A6A2ZI46"/>
<dbReference type="GO" id="GO:0016616">
    <property type="term" value="F:oxidoreductase activity, acting on the CH-OH group of donors, NAD or NADP as acceptor"/>
    <property type="evidence" value="ECO:0007669"/>
    <property type="project" value="TreeGrafter"/>
</dbReference>
<dbReference type="Pfam" id="PF01370">
    <property type="entry name" value="Epimerase"/>
    <property type="match status" value="1"/>
</dbReference>
<dbReference type="PANTHER" id="PTHR10366">
    <property type="entry name" value="NAD DEPENDENT EPIMERASE/DEHYDRATASE"/>
    <property type="match status" value="1"/>
</dbReference>
<dbReference type="InterPro" id="IPR036291">
    <property type="entry name" value="NAD(P)-bd_dom_sf"/>
</dbReference>
<dbReference type="EMBL" id="VEPZ02001150">
    <property type="protein sequence ID" value="KAE8691019.1"/>
    <property type="molecule type" value="Genomic_DNA"/>
</dbReference>